<protein>
    <submittedName>
        <fullName evidence="1">Uncharacterized protein</fullName>
    </submittedName>
</protein>
<reference evidence="1 2" key="1">
    <citation type="submission" date="2014-06" db="EMBL/GenBank/DDBJ databases">
        <authorList>
            <person name="Swart Estienne"/>
        </authorList>
    </citation>
    <scope>NUCLEOTIDE SEQUENCE [LARGE SCALE GENOMIC DNA]</scope>
    <source>
        <strain evidence="1 2">130c</strain>
    </source>
</reference>
<accession>A0A078ALN6</accession>
<keyword evidence="2" id="KW-1185">Reference proteome</keyword>
<evidence type="ECO:0000313" key="1">
    <source>
        <dbReference type="EMBL" id="CDW83139.1"/>
    </source>
</evidence>
<sequence length="328" mass="38470">MNTNNQENTQMKINTFRGNQRGSVDLSFANKNEIFRLQSEIKQQTEILRNYKHQQEIQKMENVKSLAQIFGNINQEIRFSLSNNKSIADEEDENKEHTFQPKSNIYKRSNVPATQYYEANIQEIIEKKFKDQGQFKLNEYYGNVRPQSALSTNRQIPSSRRSLNYQEYASLKNKLVFTSEKNDQTVINSNENRNLSRQTSVNKIDEMKKQLKLKMDRVKQQQMNYFCKPHLTSQPSSSVLSQVTNANCKSPSQNQQTQNIISLESQQTERKIQQNQINDNLDNDQENKSIIGNQTQQPIQKESNLQKKLNFQLSKNKLLMRDKSLLFR</sequence>
<gene>
    <name evidence="1" type="primary">Contig4460.g4757</name>
    <name evidence="1" type="ORF">STYLEM_12178</name>
</gene>
<proteinExistence type="predicted"/>
<dbReference type="InParanoid" id="A0A078ALN6"/>
<dbReference type="AlphaFoldDB" id="A0A078ALN6"/>
<dbReference type="Proteomes" id="UP000039865">
    <property type="component" value="Unassembled WGS sequence"/>
</dbReference>
<organism evidence="1 2">
    <name type="scientific">Stylonychia lemnae</name>
    <name type="common">Ciliate</name>
    <dbReference type="NCBI Taxonomy" id="5949"/>
    <lineage>
        <taxon>Eukaryota</taxon>
        <taxon>Sar</taxon>
        <taxon>Alveolata</taxon>
        <taxon>Ciliophora</taxon>
        <taxon>Intramacronucleata</taxon>
        <taxon>Spirotrichea</taxon>
        <taxon>Stichotrichia</taxon>
        <taxon>Sporadotrichida</taxon>
        <taxon>Oxytrichidae</taxon>
        <taxon>Stylonychinae</taxon>
        <taxon>Stylonychia</taxon>
    </lineage>
</organism>
<dbReference type="EMBL" id="CCKQ01011564">
    <property type="protein sequence ID" value="CDW83139.1"/>
    <property type="molecule type" value="Genomic_DNA"/>
</dbReference>
<evidence type="ECO:0000313" key="2">
    <source>
        <dbReference type="Proteomes" id="UP000039865"/>
    </source>
</evidence>
<name>A0A078ALN6_STYLE</name>